<accession>A0A5J4U4P1</accession>
<proteinExistence type="predicted"/>
<evidence type="ECO:0000256" key="1">
    <source>
        <dbReference type="SAM" id="MobiDB-lite"/>
    </source>
</evidence>
<gene>
    <name evidence="2" type="ORF">EZS28_039184</name>
</gene>
<feature type="region of interest" description="Disordered" evidence="1">
    <location>
        <begin position="1"/>
        <end position="21"/>
    </location>
</feature>
<dbReference type="AlphaFoldDB" id="A0A5J4U4P1"/>
<name>A0A5J4U4P1_9EUKA</name>
<dbReference type="Proteomes" id="UP000324800">
    <property type="component" value="Unassembled WGS sequence"/>
</dbReference>
<protein>
    <submittedName>
        <fullName evidence="2">Uncharacterized protein</fullName>
    </submittedName>
</protein>
<evidence type="ECO:0000313" key="2">
    <source>
        <dbReference type="EMBL" id="KAA6365288.1"/>
    </source>
</evidence>
<organism evidence="2 3">
    <name type="scientific">Streblomastix strix</name>
    <dbReference type="NCBI Taxonomy" id="222440"/>
    <lineage>
        <taxon>Eukaryota</taxon>
        <taxon>Metamonada</taxon>
        <taxon>Preaxostyla</taxon>
        <taxon>Oxymonadida</taxon>
        <taxon>Streblomastigidae</taxon>
        <taxon>Streblomastix</taxon>
    </lineage>
</organism>
<feature type="non-terminal residue" evidence="2">
    <location>
        <position position="66"/>
    </location>
</feature>
<reference evidence="2 3" key="1">
    <citation type="submission" date="2019-03" db="EMBL/GenBank/DDBJ databases">
        <title>Single cell metagenomics reveals metabolic interactions within the superorganism composed of flagellate Streblomastix strix and complex community of Bacteroidetes bacteria on its surface.</title>
        <authorList>
            <person name="Treitli S.C."/>
            <person name="Kolisko M."/>
            <person name="Husnik F."/>
            <person name="Keeling P."/>
            <person name="Hampl V."/>
        </authorList>
    </citation>
    <scope>NUCLEOTIDE SEQUENCE [LARGE SCALE GENOMIC DNA]</scope>
    <source>
        <strain evidence="2">ST1C</strain>
    </source>
</reference>
<sequence>MQTASEGQSNSYQETLGQNIQRKTIKQTLINRMIWNSYNQEGRGIRGSTKAYMKIHPLSQPTPYIE</sequence>
<dbReference type="EMBL" id="SNRW01020619">
    <property type="protein sequence ID" value="KAA6365288.1"/>
    <property type="molecule type" value="Genomic_DNA"/>
</dbReference>
<comment type="caution">
    <text evidence="2">The sequence shown here is derived from an EMBL/GenBank/DDBJ whole genome shotgun (WGS) entry which is preliminary data.</text>
</comment>
<evidence type="ECO:0000313" key="3">
    <source>
        <dbReference type="Proteomes" id="UP000324800"/>
    </source>
</evidence>